<dbReference type="GO" id="GO:0016787">
    <property type="term" value="F:hydrolase activity"/>
    <property type="evidence" value="ECO:0007669"/>
    <property type="project" value="UniProtKB-KW"/>
</dbReference>
<keyword evidence="2" id="KW-0378">Hydrolase</keyword>
<evidence type="ECO:0000313" key="2">
    <source>
        <dbReference type="EMBL" id="MBB3892651.1"/>
    </source>
</evidence>
<dbReference type="Pfam" id="PF01738">
    <property type="entry name" value="DLH"/>
    <property type="match status" value="1"/>
</dbReference>
<organism evidence="2 3">
    <name type="scientific">Phenylobacterium haematophilum</name>
    <dbReference type="NCBI Taxonomy" id="98513"/>
    <lineage>
        <taxon>Bacteria</taxon>
        <taxon>Pseudomonadati</taxon>
        <taxon>Pseudomonadota</taxon>
        <taxon>Alphaproteobacteria</taxon>
        <taxon>Caulobacterales</taxon>
        <taxon>Caulobacteraceae</taxon>
        <taxon>Phenylobacterium</taxon>
    </lineage>
</organism>
<evidence type="ECO:0000259" key="1">
    <source>
        <dbReference type="Pfam" id="PF01738"/>
    </source>
</evidence>
<protein>
    <submittedName>
        <fullName evidence="2">Dienelactone hydrolase</fullName>
    </submittedName>
</protein>
<dbReference type="SUPFAM" id="SSF53474">
    <property type="entry name" value="alpha/beta-Hydrolases"/>
    <property type="match status" value="1"/>
</dbReference>
<evidence type="ECO:0000313" key="3">
    <source>
        <dbReference type="Proteomes" id="UP000530564"/>
    </source>
</evidence>
<keyword evidence="3" id="KW-1185">Reference proteome</keyword>
<dbReference type="Gene3D" id="3.40.50.1820">
    <property type="entry name" value="alpha/beta hydrolase"/>
    <property type="match status" value="1"/>
</dbReference>
<proteinExistence type="predicted"/>
<gene>
    <name evidence="2" type="ORF">GGQ61_003387</name>
</gene>
<dbReference type="AlphaFoldDB" id="A0A840A5A5"/>
<dbReference type="PANTHER" id="PTHR46623:SF6">
    <property type="entry name" value="ALPHA_BETA-HYDROLASES SUPERFAMILY PROTEIN"/>
    <property type="match status" value="1"/>
</dbReference>
<feature type="domain" description="Dienelactone hydrolase" evidence="1">
    <location>
        <begin position="30"/>
        <end position="146"/>
    </location>
</feature>
<dbReference type="InterPro" id="IPR051049">
    <property type="entry name" value="Dienelactone_hydrolase-like"/>
</dbReference>
<comment type="caution">
    <text evidence="2">The sequence shown here is derived from an EMBL/GenBank/DDBJ whole genome shotgun (WGS) entry which is preliminary data.</text>
</comment>
<dbReference type="RefSeq" id="WP_183775320.1">
    <property type="nucleotide sequence ID" value="NZ_JACIDK010000005.1"/>
</dbReference>
<dbReference type="EMBL" id="JACIDK010000005">
    <property type="protein sequence ID" value="MBB3892651.1"/>
    <property type="molecule type" value="Genomic_DNA"/>
</dbReference>
<dbReference type="Proteomes" id="UP000530564">
    <property type="component" value="Unassembled WGS sequence"/>
</dbReference>
<reference evidence="2 3" key="1">
    <citation type="submission" date="2020-08" db="EMBL/GenBank/DDBJ databases">
        <title>Genomic Encyclopedia of Type Strains, Phase IV (KMG-IV): sequencing the most valuable type-strain genomes for metagenomic binning, comparative biology and taxonomic classification.</title>
        <authorList>
            <person name="Goeker M."/>
        </authorList>
    </citation>
    <scope>NUCLEOTIDE SEQUENCE [LARGE SCALE GENOMIC DNA]</scope>
    <source>
        <strain evidence="2 3">DSM 21793</strain>
    </source>
</reference>
<name>A0A840A5A5_9CAUL</name>
<dbReference type="InterPro" id="IPR002925">
    <property type="entry name" value="Dienelactn_hydro"/>
</dbReference>
<dbReference type="InterPro" id="IPR029058">
    <property type="entry name" value="AB_hydrolase_fold"/>
</dbReference>
<dbReference type="PANTHER" id="PTHR46623">
    <property type="entry name" value="CARBOXYMETHYLENEBUTENOLIDASE-RELATED"/>
    <property type="match status" value="1"/>
</dbReference>
<sequence length="265" mass="28657">MGYEAALAQYEKFAFNDGRWTRSVYKRGSGPAVIVIHEMPGLHPLVVRFADRIAAAGMTVYCPHLFGEPGRPADHPLSALTLLGGICIRREFNVWASDKSSPIVEWLKALSRKAHAECGGNGVGAVGMCFTGGFALAMMTEPSVVAPVLSQPSLPLGASNPKRAAGIGASPAEVSCARKRFEEEGLSMIGLRFHGDPFVPDSRFDRYKREFGDKFEAIEIDPRHAAPGGLKHPHSVLTINLAEEGPTKEAETRVLAFFRERTGAV</sequence>
<accession>A0A840A5A5</accession>